<dbReference type="RefSeq" id="WP_094324923.1">
    <property type="nucleotide sequence ID" value="NZ_CP022347.1"/>
</dbReference>
<name>A0A222MW17_9BACT</name>
<dbReference type="KEGG" id="cavi:CAV_0477"/>
<accession>A0A222MW17</accession>
<protein>
    <submittedName>
        <fullName evidence="1">Uncharacterized protein</fullName>
    </submittedName>
</protein>
<gene>
    <name evidence="1" type="ORF">CAV_0477</name>
</gene>
<dbReference type="Proteomes" id="UP000201169">
    <property type="component" value="Chromosome"/>
</dbReference>
<evidence type="ECO:0000313" key="2">
    <source>
        <dbReference type="Proteomes" id="UP000201169"/>
    </source>
</evidence>
<organism evidence="1 2">
    <name type="scientific">Campylobacter avium LMG 24591</name>
    <dbReference type="NCBI Taxonomy" id="522484"/>
    <lineage>
        <taxon>Bacteria</taxon>
        <taxon>Pseudomonadati</taxon>
        <taxon>Campylobacterota</taxon>
        <taxon>Epsilonproteobacteria</taxon>
        <taxon>Campylobacterales</taxon>
        <taxon>Campylobacteraceae</taxon>
        <taxon>Campylobacter</taxon>
    </lineage>
</organism>
<sequence>MQVKNINFYSGESIKTSSKKELYDERGFQSVLDKQIKDVSEVKNALTLESYTAYIVSNLDMSSYEKSSINMAIGSAIGVLDLVKAYERAGRNDTERFLQYAEEERINIMKDKSKEELGELIIEAASLLQSDEVLLGRRIRGEIPLSKEQYRAQKQDAANVLKAVYKEMFGVEPVVPKFSHDLSRLDISGLRDDSLVKSLEKSKSSLDPFEFMNGESSLTHTQIQEIKEMINSYERLDTEALAALLEKI</sequence>
<proteinExistence type="predicted"/>
<reference evidence="1 2" key="1">
    <citation type="submission" date="2017-07" db="EMBL/GenBank/DDBJ databases">
        <title>Analysis of two Campylobacter avium genomes and identification of a novel hippuricase gene.</title>
        <authorList>
            <person name="Miller W.G."/>
            <person name="Chapman M.H."/>
            <person name="Yee E."/>
            <person name="Revez J."/>
            <person name="Bono J.L."/>
            <person name="Rossi M."/>
        </authorList>
    </citation>
    <scope>NUCLEOTIDE SEQUENCE [LARGE SCALE GENOMIC DNA]</scope>
    <source>
        <strain evidence="1 2">LMG 24591</strain>
    </source>
</reference>
<dbReference type="EMBL" id="CP022347">
    <property type="protein sequence ID" value="ASQ30143.1"/>
    <property type="molecule type" value="Genomic_DNA"/>
</dbReference>
<dbReference type="AlphaFoldDB" id="A0A222MW17"/>
<evidence type="ECO:0000313" key="1">
    <source>
        <dbReference type="EMBL" id="ASQ30143.1"/>
    </source>
</evidence>
<keyword evidence="2" id="KW-1185">Reference proteome</keyword>